<dbReference type="SMART" id="SM00380">
    <property type="entry name" value="AP2"/>
    <property type="match status" value="2"/>
</dbReference>
<organism evidence="10 11">
    <name type="scientific">Solanum tuberosum</name>
    <name type="common">Potato</name>
    <dbReference type="NCBI Taxonomy" id="4113"/>
    <lineage>
        <taxon>Eukaryota</taxon>
        <taxon>Viridiplantae</taxon>
        <taxon>Streptophyta</taxon>
        <taxon>Embryophyta</taxon>
        <taxon>Tracheophyta</taxon>
        <taxon>Spermatophyta</taxon>
        <taxon>Magnoliopsida</taxon>
        <taxon>eudicotyledons</taxon>
        <taxon>Gunneridae</taxon>
        <taxon>Pentapetalae</taxon>
        <taxon>asterids</taxon>
        <taxon>lamiids</taxon>
        <taxon>Solanales</taxon>
        <taxon>Solanaceae</taxon>
        <taxon>Solanoideae</taxon>
        <taxon>Solaneae</taxon>
        <taxon>Solanum</taxon>
    </lineage>
</organism>
<dbReference type="Gene3D" id="3.30.730.10">
    <property type="entry name" value="AP2/ERF domain"/>
    <property type="match status" value="2"/>
</dbReference>
<dbReference type="PANTHER" id="PTHR32467">
    <property type="entry name" value="AP2-LIKE ETHYLENE-RESPONSIVE TRANSCRIPTION FACTOR"/>
    <property type="match status" value="1"/>
</dbReference>
<dbReference type="HOGENOM" id="CLU_522159_0_0_1"/>
<dbReference type="SMR" id="M1B5Z1"/>
<dbReference type="SUPFAM" id="SSF54768">
    <property type="entry name" value="dsRNA-binding domain-like"/>
    <property type="match status" value="1"/>
</dbReference>
<dbReference type="Proteomes" id="UP000011115">
    <property type="component" value="Unassembled WGS sequence"/>
</dbReference>
<dbReference type="InterPro" id="IPR000999">
    <property type="entry name" value="RNase_III_dom"/>
</dbReference>
<accession>M1B5Z1</accession>
<dbReference type="SMART" id="SM00535">
    <property type="entry name" value="RIBOc"/>
    <property type="match status" value="1"/>
</dbReference>
<dbReference type="InterPro" id="IPR001471">
    <property type="entry name" value="AP2/ERF_dom"/>
</dbReference>
<dbReference type="SUPFAM" id="SSF54171">
    <property type="entry name" value="DNA-binding domain"/>
    <property type="match status" value="2"/>
</dbReference>
<dbReference type="GO" id="GO:0003723">
    <property type="term" value="F:RNA binding"/>
    <property type="evidence" value="ECO:0007669"/>
    <property type="project" value="UniProtKB-KW"/>
</dbReference>
<evidence type="ECO:0000256" key="1">
    <source>
        <dbReference type="ARBA" id="ARBA00004123"/>
    </source>
</evidence>
<dbReference type="CDD" id="cd00593">
    <property type="entry name" value="RIBOc"/>
    <property type="match status" value="1"/>
</dbReference>
<evidence type="ECO:0000256" key="5">
    <source>
        <dbReference type="ARBA" id="ARBA00023163"/>
    </source>
</evidence>
<evidence type="ECO:0000313" key="11">
    <source>
        <dbReference type="Proteomes" id="UP000011115"/>
    </source>
</evidence>
<dbReference type="PaxDb" id="4113-PGSC0003DMT400037835"/>
<evidence type="ECO:0000259" key="9">
    <source>
        <dbReference type="PROSITE" id="PS51032"/>
    </source>
</evidence>
<feature type="domain" description="RNase III" evidence="8">
    <location>
        <begin position="312"/>
        <end position="413"/>
    </location>
</feature>
<dbReference type="InParanoid" id="M1B5Z1"/>
<reference evidence="10" key="2">
    <citation type="submission" date="2015-06" db="UniProtKB">
        <authorList>
            <consortium name="EnsemblPlants"/>
        </authorList>
    </citation>
    <scope>IDENTIFICATION</scope>
    <source>
        <strain evidence="10">DM1-3 516 R44</strain>
    </source>
</reference>
<dbReference type="PROSITE" id="PS51032">
    <property type="entry name" value="AP2_ERF"/>
    <property type="match status" value="2"/>
</dbReference>
<evidence type="ECO:0000256" key="3">
    <source>
        <dbReference type="ARBA" id="ARBA00023015"/>
    </source>
</evidence>
<evidence type="ECO:0000256" key="7">
    <source>
        <dbReference type="SAM" id="MobiDB-lite"/>
    </source>
</evidence>
<keyword evidence="4" id="KW-0238">DNA-binding</keyword>
<dbReference type="PROSITE" id="PS50142">
    <property type="entry name" value="RNASE_3_2"/>
    <property type="match status" value="1"/>
</dbReference>
<dbReference type="InterPro" id="IPR036389">
    <property type="entry name" value="RNase_III_sf"/>
</dbReference>
<name>M1B5Z1_SOLTU</name>
<dbReference type="GO" id="GO:0003677">
    <property type="term" value="F:DNA binding"/>
    <property type="evidence" value="ECO:0007669"/>
    <property type="project" value="UniProtKB-KW"/>
</dbReference>
<dbReference type="Gramene" id="PGSC0003DMT400037835">
    <property type="protein sequence ID" value="PGSC0003DMT400037835"/>
    <property type="gene ID" value="PGSC0003DMG400014598"/>
</dbReference>
<protein>
    <submittedName>
        <fullName evidence="10">AP2 domain-containing transcription factor</fullName>
    </submittedName>
</protein>
<feature type="domain" description="AP2/ERF" evidence="9">
    <location>
        <begin position="11"/>
        <end position="96"/>
    </location>
</feature>
<dbReference type="SUPFAM" id="SSF69065">
    <property type="entry name" value="RNase III domain-like"/>
    <property type="match status" value="1"/>
</dbReference>
<dbReference type="EnsemblPlants" id="PGSC0003DMT400037835">
    <property type="protein sequence ID" value="PGSC0003DMT400037835"/>
    <property type="gene ID" value="PGSC0003DMG400014598"/>
</dbReference>
<evidence type="ECO:0000256" key="4">
    <source>
        <dbReference type="ARBA" id="ARBA00023125"/>
    </source>
</evidence>
<dbReference type="Pfam" id="PF00035">
    <property type="entry name" value="dsrm"/>
    <property type="match status" value="1"/>
</dbReference>
<reference evidence="11" key="1">
    <citation type="journal article" date="2011" name="Nature">
        <title>Genome sequence and analysis of the tuber crop potato.</title>
        <authorList>
            <consortium name="The Potato Genome Sequencing Consortium"/>
        </authorList>
    </citation>
    <scope>NUCLEOTIDE SEQUENCE [LARGE SCALE GENOMIC DNA]</scope>
    <source>
        <strain evidence="11">cv. DM1-3 516 R44</strain>
    </source>
</reference>
<keyword evidence="11" id="KW-1185">Reference proteome</keyword>
<comment type="subcellular location">
    <subcellularLocation>
        <location evidence="1">Nucleus</location>
    </subcellularLocation>
</comment>
<dbReference type="eggNOG" id="KOG0701">
    <property type="taxonomic scope" value="Eukaryota"/>
</dbReference>
<dbReference type="GO" id="GO:0004525">
    <property type="term" value="F:ribonuclease III activity"/>
    <property type="evidence" value="ECO:0007669"/>
    <property type="project" value="InterPro"/>
</dbReference>
<feature type="domain" description="AP2/ERF" evidence="9">
    <location>
        <begin position="132"/>
        <end position="209"/>
    </location>
</feature>
<dbReference type="CDD" id="cd00018">
    <property type="entry name" value="AP2"/>
    <property type="match status" value="1"/>
</dbReference>
<dbReference type="GO" id="GO:0005634">
    <property type="term" value="C:nucleus"/>
    <property type="evidence" value="ECO:0007669"/>
    <property type="project" value="UniProtKB-SubCell"/>
</dbReference>
<dbReference type="Gene3D" id="1.10.1520.10">
    <property type="entry name" value="Ribonuclease III domain"/>
    <property type="match status" value="1"/>
</dbReference>
<evidence type="ECO:0000313" key="10">
    <source>
        <dbReference type="EnsemblPlants" id="PGSC0003DMT400037835"/>
    </source>
</evidence>
<dbReference type="PANTHER" id="PTHR32467:SF222">
    <property type="entry name" value="AP2-LIKE ETHYLENE-RESPONSIVE TRANSCRIPTION FACTOR AIL7"/>
    <property type="match status" value="1"/>
</dbReference>
<keyword evidence="2" id="KW-0694">RNA-binding</keyword>
<evidence type="ECO:0000256" key="6">
    <source>
        <dbReference type="ARBA" id="ARBA00023242"/>
    </source>
</evidence>
<evidence type="ECO:0000256" key="2">
    <source>
        <dbReference type="ARBA" id="ARBA00022884"/>
    </source>
</evidence>
<keyword evidence="3" id="KW-0805">Transcription regulation</keyword>
<sequence length="522" mass="57762">MAVGGFQTLPTNSGSEVDDSQVMGSEFATESSNELGYPPIITLGVNNNTNSEKAIVTAVNSGSLYLGGYDKEDKAARSYDLAALKYWGTSATTNFLASDYTKEIEEMKHMTKQEFIASLRRKSSGFSRGASMYRGVTRHHQQGRWQARIGRVAGNKDLYLGTFGASTPFAPLVTRTRNLRVGTTEEEAAEAYDIAAIKFRGLNAVTNFEMNRYDVEAIMKSSLPIGGAAKRLKISLESEQKQSLNDTYQQTLHNSVNNSSSNNSINFGAISPVSAIPCGLPFDANQPYYHHSFFPHLQYSSNDGGASDHTSGDSILNMLITLKLFFDYPDLSSGMLTKLRAANVDTEKLARVAIKYNLHNYLRHKRPLLKGQVEEFKEAILEYPLHSLGLIDPPKVLADLVESLIGAIHSDSNCLDTTWQVVKNLLQPLITPEKLEVNPVTKLYELCQKKGLKIKFVDHWEKTGEVEVFVDGKFVGKGKLCGKKITAKNRAAHNAYEQVVQNLSVEVIINDDHDQLCDETQS</sequence>
<evidence type="ECO:0000259" key="8">
    <source>
        <dbReference type="PROSITE" id="PS50142"/>
    </source>
</evidence>
<keyword evidence="5" id="KW-0804">Transcription</keyword>
<feature type="region of interest" description="Disordered" evidence="7">
    <location>
        <begin position="1"/>
        <end position="32"/>
    </location>
</feature>
<dbReference type="Pfam" id="PF00636">
    <property type="entry name" value="Ribonuclease_3"/>
    <property type="match status" value="1"/>
</dbReference>
<dbReference type="AlphaFoldDB" id="M1B5Z1"/>
<dbReference type="Gene3D" id="3.30.160.20">
    <property type="match status" value="1"/>
</dbReference>
<dbReference type="GO" id="GO:0006396">
    <property type="term" value="P:RNA processing"/>
    <property type="evidence" value="ECO:0007669"/>
    <property type="project" value="InterPro"/>
</dbReference>
<dbReference type="InterPro" id="IPR016177">
    <property type="entry name" value="DNA-bd_dom_sf"/>
</dbReference>
<keyword evidence="6" id="KW-0539">Nucleus</keyword>
<dbReference type="GO" id="GO:0003700">
    <property type="term" value="F:DNA-binding transcription factor activity"/>
    <property type="evidence" value="ECO:0007669"/>
    <property type="project" value="InterPro"/>
</dbReference>
<dbReference type="InterPro" id="IPR014720">
    <property type="entry name" value="dsRBD_dom"/>
</dbReference>
<dbReference type="SMART" id="SM00358">
    <property type="entry name" value="DSRM"/>
    <property type="match status" value="1"/>
</dbReference>
<dbReference type="InterPro" id="IPR036955">
    <property type="entry name" value="AP2/ERF_dom_sf"/>
</dbReference>
<proteinExistence type="predicted"/>